<evidence type="ECO:0000256" key="5">
    <source>
        <dbReference type="ARBA" id="ARBA00022801"/>
    </source>
</evidence>
<organism evidence="11 13">
    <name type="scientific">Rotaria socialis</name>
    <dbReference type="NCBI Taxonomy" id="392032"/>
    <lineage>
        <taxon>Eukaryota</taxon>
        <taxon>Metazoa</taxon>
        <taxon>Spiralia</taxon>
        <taxon>Gnathifera</taxon>
        <taxon>Rotifera</taxon>
        <taxon>Eurotatoria</taxon>
        <taxon>Bdelloidea</taxon>
        <taxon>Philodinida</taxon>
        <taxon>Philodinidae</taxon>
        <taxon>Rotaria</taxon>
    </lineage>
</organism>
<dbReference type="InterPro" id="IPR009003">
    <property type="entry name" value="Peptidase_S1_PA"/>
</dbReference>
<evidence type="ECO:0000256" key="9">
    <source>
        <dbReference type="SAM" id="SignalP"/>
    </source>
</evidence>
<dbReference type="AlphaFoldDB" id="A0A817WPQ3"/>
<feature type="signal peptide" evidence="9">
    <location>
        <begin position="1"/>
        <end position="22"/>
    </location>
</feature>
<feature type="domain" description="Peptidase S1" evidence="10">
    <location>
        <begin position="148"/>
        <end position="389"/>
    </location>
</feature>
<evidence type="ECO:0000256" key="7">
    <source>
        <dbReference type="ARBA" id="ARBA00023145"/>
    </source>
</evidence>
<comment type="subcellular location">
    <subcellularLocation>
        <location evidence="1">Secreted</location>
    </subcellularLocation>
</comment>
<dbReference type="PROSITE" id="PS00134">
    <property type="entry name" value="TRYPSIN_HIS"/>
    <property type="match status" value="1"/>
</dbReference>
<dbReference type="InterPro" id="IPR043504">
    <property type="entry name" value="Peptidase_S1_PA_chymotrypsin"/>
</dbReference>
<dbReference type="InterPro" id="IPR001314">
    <property type="entry name" value="Peptidase_S1A"/>
</dbReference>
<keyword evidence="6" id="KW-0720">Serine protease</keyword>
<dbReference type="Proteomes" id="UP000663838">
    <property type="component" value="Unassembled WGS sequence"/>
</dbReference>
<keyword evidence="4 9" id="KW-0732">Signal</keyword>
<dbReference type="SMART" id="SM00020">
    <property type="entry name" value="Tryp_SPc"/>
    <property type="match status" value="1"/>
</dbReference>
<sequence length="390" mass="44110">MRWTNLITVVFLVVWCITIVQSRYDTTQDFREKMFKKRDFYTNNQQKQKQKQKQKQQLWNNALASQSLNERKFADPWMKAIGSVRAYKDGSNSNKFENTRRSWVQLQYLPYFFQRSLRDEPEGVDFSRPIESDTCGRQENAPQFGGRIVGGHEAVPHSWPWQILYQESVSCGPQAGYCTSNCGGSLISADYVLTAAHCLNSNDPKGITITAGIHNKDDADEKANKWEQRSVSQIFVNPGWNSDTIENDIAILRLSEPVNFNEYIQPVCLPGPDPKPDSEVVLIGWGTVSTGGELSPVLKQTEVLVIDNCKEFWSDINGEKQLCFRDPKLTSSSCQGDSGGPALQLHDGQWVIEGVTSFGHRQCEVLDHKMPVVYTRVSAYLPWINGIISS</sequence>
<proteinExistence type="predicted"/>
<protein>
    <recommendedName>
        <fullName evidence="10">Peptidase S1 domain-containing protein</fullName>
    </recommendedName>
</protein>
<evidence type="ECO:0000256" key="1">
    <source>
        <dbReference type="ARBA" id="ARBA00004613"/>
    </source>
</evidence>
<dbReference type="Proteomes" id="UP000663865">
    <property type="component" value="Unassembled WGS sequence"/>
</dbReference>
<dbReference type="PANTHER" id="PTHR24252:SF7">
    <property type="entry name" value="HYALIN"/>
    <property type="match status" value="1"/>
</dbReference>
<keyword evidence="7" id="KW-0865">Zymogen</keyword>
<dbReference type="Pfam" id="PF00089">
    <property type="entry name" value="Trypsin"/>
    <property type="match status" value="1"/>
</dbReference>
<evidence type="ECO:0000259" key="10">
    <source>
        <dbReference type="PROSITE" id="PS50240"/>
    </source>
</evidence>
<accession>A0A817WPQ3</accession>
<dbReference type="EMBL" id="CAJOBS010003427">
    <property type="protein sequence ID" value="CAF4855912.1"/>
    <property type="molecule type" value="Genomic_DNA"/>
</dbReference>
<gene>
    <name evidence="11" type="ORF">KIK155_LOCUS4242</name>
    <name evidence="12" type="ORF">TOA249_LOCUS27282</name>
</gene>
<evidence type="ECO:0000313" key="13">
    <source>
        <dbReference type="Proteomes" id="UP000663865"/>
    </source>
</evidence>
<dbReference type="InterPro" id="IPR001254">
    <property type="entry name" value="Trypsin_dom"/>
</dbReference>
<dbReference type="GO" id="GO:0006508">
    <property type="term" value="P:proteolysis"/>
    <property type="evidence" value="ECO:0007669"/>
    <property type="project" value="UniProtKB-KW"/>
</dbReference>
<dbReference type="EMBL" id="CAJNYV010000337">
    <property type="protein sequence ID" value="CAF3358191.1"/>
    <property type="molecule type" value="Genomic_DNA"/>
</dbReference>
<dbReference type="GO" id="GO:0005576">
    <property type="term" value="C:extracellular region"/>
    <property type="evidence" value="ECO:0007669"/>
    <property type="project" value="UniProtKB-SubCell"/>
</dbReference>
<dbReference type="CDD" id="cd00190">
    <property type="entry name" value="Tryp_SPc"/>
    <property type="match status" value="1"/>
</dbReference>
<dbReference type="SUPFAM" id="SSF50494">
    <property type="entry name" value="Trypsin-like serine proteases"/>
    <property type="match status" value="1"/>
</dbReference>
<dbReference type="InterPro" id="IPR018114">
    <property type="entry name" value="TRYPSIN_HIS"/>
</dbReference>
<evidence type="ECO:0000256" key="4">
    <source>
        <dbReference type="ARBA" id="ARBA00022729"/>
    </source>
</evidence>
<dbReference type="PANTHER" id="PTHR24252">
    <property type="entry name" value="ACROSIN-RELATED"/>
    <property type="match status" value="1"/>
</dbReference>
<evidence type="ECO:0000256" key="8">
    <source>
        <dbReference type="ARBA" id="ARBA00023157"/>
    </source>
</evidence>
<feature type="chain" id="PRO_5035613532" description="Peptidase S1 domain-containing protein" evidence="9">
    <location>
        <begin position="23"/>
        <end position="390"/>
    </location>
</feature>
<evidence type="ECO:0000313" key="11">
    <source>
        <dbReference type="EMBL" id="CAF3358191.1"/>
    </source>
</evidence>
<name>A0A817WPQ3_9BILA</name>
<evidence type="ECO:0000256" key="3">
    <source>
        <dbReference type="ARBA" id="ARBA00022670"/>
    </source>
</evidence>
<dbReference type="GO" id="GO:0004252">
    <property type="term" value="F:serine-type endopeptidase activity"/>
    <property type="evidence" value="ECO:0007669"/>
    <property type="project" value="InterPro"/>
</dbReference>
<dbReference type="PRINTS" id="PR00722">
    <property type="entry name" value="CHYMOTRYPSIN"/>
</dbReference>
<reference evidence="11" key="1">
    <citation type="submission" date="2021-02" db="EMBL/GenBank/DDBJ databases">
        <authorList>
            <person name="Nowell W R."/>
        </authorList>
    </citation>
    <scope>NUCLEOTIDE SEQUENCE</scope>
</reference>
<evidence type="ECO:0000313" key="12">
    <source>
        <dbReference type="EMBL" id="CAF4855912.1"/>
    </source>
</evidence>
<keyword evidence="3" id="KW-0645">Protease</keyword>
<keyword evidence="5" id="KW-0378">Hydrolase</keyword>
<keyword evidence="2" id="KW-0964">Secreted</keyword>
<dbReference type="FunFam" id="2.40.10.10:FF:000146">
    <property type="entry name" value="Serine protease 53"/>
    <property type="match status" value="1"/>
</dbReference>
<evidence type="ECO:0000256" key="2">
    <source>
        <dbReference type="ARBA" id="ARBA00022525"/>
    </source>
</evidence>
<dbReference type="PROSITE" id="PS50240">
    <property type="entry name" value="TRYPSIN_DOM"/>
    <property type="match status" value="1"/>
</dbReference>
<dbReference type="Gene3D" id="2.40.10.10">
    <property type="entry name" value="Trypsin-like serine proteases"/>
    <property type="match status" value="1"/>
</dbReference>
<comment type="caution">
    <text evidence="11">The sequence shown here is derived from an EMBL/GenBank/DDBJ whole genome shotgun (WGS) entry which is preliminary data.</text>
</comment>
<keyword evidence="8" id="KW-1015">Disulfide bond</keyword>
<evidence type="ECO:0000256" key="6">
    <source>
        <dbReference type="ARBA" id="ARBA00022825"/>
    </source>
</evidence>